<evidence type="ECO:0000256" key="6">
    <source>
        <dbReference type="ARBA" id="ARBA00023136"/>
    </source>
</evidence>
<dbReference type="OrthoDB" id="5242213at2"/>
<feature type="transmembrane region" description="Helical" evidence="7">
    <location>
        <begin position="192"/>
        <end position="213"/>
    </location>
</feature>
<evidence type="ECO:0000313" key="10">
    <source>
        <dbReference type="Proteomes" id="UP000093053"/>
    </source>
</evidence>
<evidence type="ECO:0000256" key="7">
    <source>
        <dbReference type="RuleBase" id="RU366058"/>
    </source>
</evidence>
<keyword evidence="4 7" id="KW-0812">Transmembrane</keyword>
<evidence type="ECO:0000256" key="1">
    <source>
        <dbReference type="ARBA" id="ARBA00004651"/>
    </source>
</evidence>
<keyword evidence="3 7" id="KW-1003">Cell membrane</keyword>
<dbReference type="AlphaFoldDB" id="A0A1B2HW24"/>
<dbReference type="KEGG" id="led:BBK82_44335"/>
<keyword evidence="6 7" id="KW-0472">Membrane</keyword>
<feature type="transmembrane region" description="Helical" evidence="7">
    <location>
        <begin position="158"/>
        <end position="180"/>
    </location>
</feature>
<keyword evidence="10" id="KW-1185">Reference proteome</keyword>
<dbReference type="PANTHER" id="PTHR12677">
    <property type="entry name" value="GOLGI APPARATUS MEMBRANE PROTEIN TVP38-RELATED"/>
    <property type="match status" value="1"/>
</dbReference>
<dbReference type="Pfam" id="PF09335">
    <property type="entry name" value="VTT_dom"/>
    <property type="match status" value="1"/>
</dbReference>
<feature type="transmembrane region" description="Helical" evidence="7">
    <location>
        <begin position="12"/>
        <end position="30"/>
    </location>
</feature>
<keyword evidence="5 7" id="KW-1133">Transmembrane helix</keyword>
<evidence type="ECO:0000256" key="5">
    <source>
        <dbReference type="ARBA" id="ARBA00022989"/>
    </source>
</evidence>
<name>A0A1B2HW24_9PSEU</name>
<dbReference type="GO" id="GO:0005886">
    <property type="term" value="C:plasma membrane"/>
    <property type="evidence" value="ECO:0007669"/>
    <property type="project" value="UniProtKB-SubCell"/>
</dbReference>
<dbReference type="PANTHER" id="PTHR12677:SF59">
    <property type="entry name" value="GOLGI APPARATUS MEMBRANE PROTEIN TVP38-RELATED"/>
    <property type="match status" value="1"/>
</dbReference>
<proteinExistence type="inferred from homology"/>
<evidence type="ECO:0000259" key="8">
    <source>
        <dbReference type="Pfam" id="PF09335"/>
    </source>
</evidence>
<feature type="transmembrane region" description="Helical" evidence="7">
    <location>
        <begin position="42"/>
        <end position="65"/>
    </location>
</feature>
<gene>
    <name evidence="9" type="ORF">BBK82_44335</name>
</gene>
<dbReference type="Proteomes" id="UP000093053">
    <property type="component" value="Chromosome"/>
</dbReference>
<organism evidence="9 10">
    <name type="scientific">Lentzea guizhouensis</name>
    <dbReference type="NCBI Taxonomy" id="1586287"/>
    <lineage>
        <taxon>Bacteria</taxon>
        <taxon>Bacillati</taxon>
        <taxon>Actinomycetota</taxon>
        <taxon>Actinomycetes</taxon>
        <taxon>Pseudonocardiales</taxon>
        <taxon>Pseudonocardiaceae</taxon>
        <taxon>Lentzea</taxon>
    </lineage>
</organism>
<feature type="domain" description="VTT" evidence="8">
    <location>
        <begin position="65"/>
        <end position="181"/>
    </location>
</feature>
<evidence type="ECO:0000256" key="2">
    <source>
        <dbReference type="ARBA" id="ARBA00008640"/>
    </source>
</evidence>
<feature type="transmembrane region" description="Helical" evidence="7">
    <location>
        <begin position="125"/>
        <end position="146"/>
    </location>
</feature>
<dbReference type="InterPro" id="IPR015414">
    <property type="entry name" value="TMEM64"/>
</dbReference>
<reference evidence="9 10" key="1">
    <citation type="submission" date="2016-07" db="EMBL/GenBank/DDBJ databases">
        <title>Complete genome sequence of the Lentzea guizhouensis DHS C013.</title>
        <authorList>
            <person name="Cao C."/>
        </authorList>
    </citation>
    <scope>NUCLEOTIDE SEQUENCE [LARGE SCALE GENOMIC DNA]</scope>
    <source>
        <strain evidence="9 10">DHS C013</strain>
    </source>
</reference>
<dbReference type="STRING" id="1586287.BBK82_44335"/>
<comment type="subcellular location">
    <subcellularLocation>
        <location evidence="1 7">Cell membrane</location>
        <topology evidence="1 7">Multi-pass membrane protein</topology>
    </subcellularLocation>
</comment>
<evidence type="ECO:0000313" key="9">
    <source>
        <dbReference type="EMBL" id="ANZ41924.1"/>
    </source>
</evidence>
<dbReference type="EMBL" id="CP016793">
    <property type="protein sequence ID" value="ANZ41924.1"/>
    <property type="molecule type" value="Genomic_DNA"/>
</dbReference>
<sequence length="221" mass="22694">MTSEKSPKRDLRAITLLVLVIALIVTAALVDLPEVAELRTSIQAMGGWAPLAFLAFGALGTPLFFPKPVLATASGLLFGVVTGAALAVVAFTAGALISFWVGRWLGREAVERRLGGRLRVLDEVFKANGLAATVVLRLLPVVPFAASNYGAGVTAVRPVSFGVGTAIGLVPTTVVAAFLGDAVLDLGSPRSVAAAAAWLVLAVTGVVWGGRLLRRAAVANS</sequence>
<evidence type="ECO:0000256" key="4">
    <source>
        <dbReference type="ARBA" id="ARBA00022692"/>
    </source>
</evidence>
<comment type="similarity">
    <text evidence="2 7">Belongs to the TVP38/TMEM64 family.</text>
</comment>
<dbReference type="RefSeq" id="WP_065920259.1">
    <property type="nucleotide sequence ID" value="NZ_CP016793.1"/>
</dbReference>
<feature type="transmembrane region" description="Helical" evidence="7">
    <location>
        <begin position="77"/>
        <end position="105"/>
    </location>
</feature>
<dbReference type="InterPro" id="IPR032816">
    <property type="entry name" value="VTT_dom"/>
</dbReference>
<accession>A0A1B2HW24</accession>
<evidence type="ECO:0000256" key="3">
    <source>
        <dbReference type="ARBA" id="ARBA00022475"/>
    </source>
</evidence>
<protein>
    <recommendedName>
        <fullName evidence="7">TVP38/TMEM64 family membrane protein</fullName>
    </recommendedName>
</protein>